<dbReference type="OrthoDB" id="4756206at2759"/>
<protein>
    <recommendedName>
        <fullName evidence="10">Endo-chitosanase</fullName>
        <ecNumber evidence="10">3.2.1.132</ecNumber>
    </recommendedName>
</protein>
<evidence type="ECO:0000256" key="7">
    <source>
        <dbReference type="ARBA" id="ARBA00023277"/>
    </source>
</evidence>
<dbReference type="InterPro" id="IPR009939">
    <property type="entry name" value="Chitosanase_fungal"/>
</dbReference>
<evidence type="ECO:0000256" key="2">
    <source>
        <dbReference type="ARBA" id="ARBA00004613"/>
    </source>
</evidence>
<gene>
    <name evidence="12" type="ORF">N7517_010181</name>
</gene>
<dbReference type="AlphaFoldDB" id="A0A9W9USD2"/>
<comment type="caution">
    <text evidence="12">The sequence shown here is derived from an EMBL/GenBank/DDBJ whole genome shotgun (WGS) entry which is preliminary data.</text>
</comment>
<proteinExistence type="inferred from homology"/>
<dbReference type="EC" id="3.2.1.132" evidence="10"/>
<keyword evidence="6 10" id="KW-0378">Hydrolase</keyword>
<evidence type="ECO:0000256" key="6">
    <source>
        <dbReference type="ARBA" id="ARBA00022801"/>
    </source>
</evidence>
<comment type="subcellular location">
    <subcellularLocation>
        <location evidence="2 10">Secreted</location>
    </subcellularLocation>
</comment>
<dbReference type="PANTHER" id="PTHR42061:SF9">
    <property type="entry name" value="ENDO-CHITOSANASE"/>
    <property type="match status" value="1"/>
</dbReference>
<evidence type="ECO:0000256" key="9">
    <source>
        <dbReference type="ARBA" id="ARBA00023326"/>
    </source>
</evidence>
<dbReference type="PANTHER" id="PTHR42061">
    <property type="entry name" value="ENDO-CHITOSANASE"/>
    <property type="match status" value="1"/>
</dbReference>
<comment type="catalytic activity">
    <reaction evidence="1 10">
        <text>Endohydrolysis of beta-(1-&gt;4)-linkages between D-glucosamine residues in a partly acetylated chitosan.</text>
        <dbReference type="EC" id="3.2.1.132"/>
    </reaction>
</comment>
<comment type="function">
    <text evidence="10">Chitosanase catalyzing the endo-type cleavage of chitosan, the deacylated form of chitin. Chitosanase may be crucial in the degradation of the deacetylated portion of chitin in the fungal cell wall.</text>
</comment>
<keyword evidence="7" id="KW-0119">Carbohydrate metabolism</keyword>
<dbReference type="GeneID" id="81467087"/>
<evidence type="ECO:0000313" key="13">
    <source>
        <dbReference type="Proteomes" id="UP001147752"/>
    </source>
</evidence>
<feature type="signal peptide" evidence="10">
    <location>
        <begin position="1"/>
        <end position="17"/>
    </location>
</feature>
<keyword evidence="9 10" id="KW-0624">Polysaccharide degradation</keyword>
<dbReference type="EMBL" id="JAPZBT010000006">
    <property type="protein sequence ID" value="KAJ5355572.1"/>
    <property type="molecule type" value="Genomic_DNA"/>
</dbReference>
<keyword evidence="5 10" id="KW-0732">Signal</keyword>
<dbReference type="GO" id="GO:0016977">
    <property type="term" value="F:chitosanase activity"/>
    <property type="evidence" value="ECO:0007669"/>
    <property type="project" value="UniProtKB-EC"/>
</dbReference>
<reference evidence="12" key="2">
    <citation type="journal article" date="2023" name="IMA Fungus">
        <title>Comparative genomic study of the Penicillium genus elucidates a diverse pangenome and 15 lateral gene transfer events.</title>
        <authorList>
            <person name="Petersen C."/>
            <person name="Sorensen T."/>
            <person name="Nielsen M.R."/>
            <person name="Sondergaard T.E."/>
            <person name="Sorensen J.L."/>
            <person name="Fitzpatrick D.A."/>
            <person name="Frisvad J.C."/>
            <person name="Nielsen K.L."/>
        </authorList>
    </citation>
    <scope>NUCLEOTIDE SEQUENCE</scope>
    <source>
        <strain evidence="12">IBT 3081</strain>
    </source>
</reference>
<feature type="region of interest" description="Disordered" evidence="11">
    <location>
        <begin position="236"/>
        <end position="281"/>
    </location>
</feature>
<evidence type="ECO:0000313" key="12">
    <source>
        <dbReference type="EMBL" id="KAJ5355572.1"/>
    </source>
</evidence>
<evidence type="ECO:0000256" key="8">
    <source>
        <dbReference type="ARBA" id="ARBA00023295"/>
    </source>
</evidence>
<organism evidence="12 13">
    <name type="scientific">Penicillium concentricum</name>
    <dbReference type="NCBI Taxonomy" id="293559"/>
    <lineage>
        <taxon>Eukaryota</taxon>
        <taxon>Fungi</taxon>
        <taxon>Dikarya</taxon>
        <taxon>Ascomycota</taxon>
        <taxon>Pezizomycotina</taxon>
        <taxon>Eurotiomycetes</taxon>
        <taxon>Eurotiomycetidae</taxon>
        <taxon>Eurotiales</taxon>
        <taxon>Aspergillaceae</taxon>
        <taxon>Penicillium</taxon>
    </lineage>
</organism>
<comment type="similarity">
    <text evidence="3 10">Belongs to the glycosyl hydrolase 75 family.</text>
</comment>
<keyword evidence="13" id="KW-1185">Reference proteome</keyword>
<evidence type="ECO:0000256" key="1">
    <source>
        <dbReference type="ARBA" id="ARBA00000405"/>
    </source>
</evidence>
<evidence type="ECO:0000256" key="10">
    <source>
        <dbReference type="RuleBase" id="RU361208"/>
    </source>
</evidence>
<keyword evidence="4" id="KW-0964">Secreted</keyword>
<feature type="chain" id="PRO_5041012837" description="Endo-chitosanase" evidence="10">
    <location>
        <begin position="18"/>
        <end position="281"/>
    </location>
</feature>
<reference evidence="12" key="1">
    <citation type="submission" date="2022-12" db="EMBL/GenBank/DDBJ databases">
        <authorList>
            <person name="Petersen C."/>
        </authorList>
    </citation>
    <scope>NUCLEOTIDE SEQUENCE</scope>
    <source>
        <strain evidence="12">IBT 3081</strain>
    </source>
</reference>
<evidence type="ECO:0000256" key="11">
    <source>
        <dbReference type="SAM" id="MobiDB-lite"/>
    </source>
</evidence>
<accession>A0A9W9USD2</accession>
<feature type="compositionally biased region" description="Low complexity" evidence="11">
    <location>
        <begin position="244"/>
        <end position="275"/>
    </location>
</feature>
<dbReference type="GO" id="GO:0005576">
    <property type="term" value="C:extracellular region"/>
    <property type="evidence" value="ECO:0007669"/>
    <property type="project" value="UniProtKB-SubCell"/>
</dbReference>
<dbReference type="Pfam" id="PF07335">
    <property type="entry name" value="Glyco_hydro_75"/>
    <property type="match status" value="1"/>
</dbReference>
<dbReference type="RefSeq" id="XP_056573719.1">
    <property type="nucleotide sequence ID" value="XM_056727904.1"/>
</dbReference>
<dbReference type="GO" id="GO:0000272">
    <property type="term" value="P:polysaccharide catabolic process"/>
    <property type="evidence" value="ECO:0007669"/>
    <property type="project" value="UniProtKB-KW"/>
</dbReference>
<sequence>MHVLSTLILSSVGLTLAYELPANLKAIYDSHKTGKCENVLAKGFDDGQSEDDKNMGYCGDIDGAIYLYSTSGAYGDMDIDCDGANRLEGDCYNDGSGQSQTAFMDELTEIEDLDAGIHPYVVFGTHEYDPRDDGMKALSVMAIVCGGKLHYGVWGDTNGHTATGEASLSLGQLCFPGEGITGDSGHTEKDVLYIGFKGKGAVPGNKADWKAKNSKDFEKSIKSIGDKLVAGLGSAGSEGWVDESSSSFTTSARTTTKTKTRTLSSTPAASTTAKARACHLD</sequence>
<evidence type="ECO:0000256" key="3">
    <source>
        <dbReference type="ARBA" id="ARBA00007799"/>
    </source>
</evidence>
<keyword evidence="8 10" id="KW-0326">Glycosidase</keyword>
<dbReference type="Proteomes" id="UP001147752">
    <property type="component" value="Unassembled WGS sequence"/>
</dbReference>
<evidence type="ECO:0000256" key="5">
    <source>
        <dbReference type="ARBA" id="ARBA00022729"/>
    </source>
</evidence>
<name>A0A9W9USD2_9EURO</name>
<evidence type="ECO:0000256" key="4">
    <source>
        <dbReference type="ARBA" id="ARBA00022525"/>
    </source>
</evidence>